<evidence type="ECO:0000313" key="4">
    <source>
        <dbReference type="Proteomes" id="UP000596202"/>
    </source>
</evidence>
<reference evidence="1 4" key="2">
    <citation type="submission" date="2021-01" db="EMBL/GenBank/DDBJ databases">
        <title>FDA dAtabase for Regulatory Grade micrObial Sequences (FDA-ARGOS): Supporting development and validation of Infectious Disease Dx tests.</title>
        <authorList>
            <person name="Sproer C."/>
            <person name="Gronow S."/>
            <person name="Severitt S."/>
            <person name="Schroder I."/>
            <person name="Tallon L."/>
            <person name="Sadzewicz L."/>
            <person name="Zhao X."/>
            <person name="Boylan J."/>
            <person name="Ott S."/>
            <person name="Bowen H."/>
            <person name="Vavikolanu K."/>
            <person name="Mehta A."/>
            <person name="Aluvathingal J."/>
            <person name="Nadendla S."/>
            <person name="Lowell S."/>
            <person name="Myers T."/>
            <person name="Yan Y."/>
            <person name="Sichtig H."/>
        </authorList>
    </citation>
    <scope>NUCLEOTIDE SEQUENCE [LARGE SCALE GENOMIC DNA]</scope>
    <source>
        <strain evidence="1 4">FDAARGOS_1131</strain>
    </source>
</reference>
<dbReference type="Proteomes" id="UP000255024">
    <property type="component" value="Unassembled WGS sequence"/>
</dbReference>
<name>A0A378RLX3_MYROD</name>
<dbReference type="PROSITE" id="PS51257">
    <property type="entry name" value="PROKAR_LIPOPROTEIN"/>
    <property type="match status" value="1"/>
</dbReference>
<evidence type="ECO:0000313" key="1">
    <source>
        <dbReference type="EMBL" id="QQT98759.1"/>
    </source>
</evidence>
<accession>A0A378RLX3</accession>
<dbReference type="OrthoDB" id="1202013at2"/>
<dbReference type="EMBL" id="CP068108">
    <property type="protein sequence ID" value="QQT98759.1"/>
    <property type="molecule type" value="Genomic_DNA"/>
</dbReference>
<evidence type="ECO:0000313" key="3">
    <source>
        <dbReference type="Proteomes" id="UP000255024"/>
    </source>
</evidence>
<dbReference type="Proteomes" id="UP000596202">
    <property type="component" value="Chromosome"/>
</dbReference>
<keyword evidence="3" id="KW-1185">Reference proteome</keyword>
<dbReference type="EMBL" id="UGQL01000001">
    <property type="protein sequence ID" value="STZ27985.1"/>
    <property type="molecule type" value="Genomic_DNA"/>
</dbReference>
<dbReference type="GeneID" id="93528202"/>
<proteinExistence type="predicted"/>
<sequence length="127" mass="14657">MKTKLFYLLPCFALFASCYQQERNCANFRTGKFEFVTEIDGVEKRSTFIRTAEYEIEEFEGRVDTSSIRWINDCEFILQKKNPKNMAEKKAVGIKIVTTDGDSCVFEYGLVGDARKERGNLKKIGEL</sequence>
<dbReference type="RefSeq" id="WP_002985915.1">
    <property type="nucleotide sequence ID" value="NZ_CP068107.1"/>
</dbReference>
<organism evidence="2 3">
    <name type="scientific">Myroides odoratus</name>
    <name type="common">Flavobacterium odoratum</name>
    <dbReference type="NCBI Taxonomy" id="256"/>
    <lineage>
        <taxon>Bacteria</taxon>
        <taxon>Pseudomonadati</taxon>
        <taxon>Bacteroidota</taxon>
        <taxon>Flavobacteriia</taxon>
        <taxon>Flavobacteriales</taxon>
        <taxon>Flavobacteriaceae</taxon>
        <taxon>Myroides</taxon>
    </lineage>
</organism>
<evidence type="ECO:0000313" key="2">
    <source>
        <dbReference type="EMBL" id="STZ27985.1"/>
    </source>
</evidence>
<reference evidence="2 3" key="1">
    <citation type="submission" date="2018-06" db="EMBL/GenBank/DDBJ databases">
        <authorList>
            <consortium name="Pathogen Informatics"/>
            <person name="Doyle S."/>
        </authorList>
    </citation>
    <scope>NUCLEOTIDE SEQUENCE [LARGE SCALE GENOMIC DNA]</scope>
    <source>
        <strain evidence="2 3">NCTC11179</strain>
    </source>
</reference>
<dbReference type="AlphaFoldDB" id="A0A378RLX3"/>
<gene>
    <name evidence="1" type="ORF">I6I88_11080</name>
    <name evidence="2" type="ORF">NCTC11179_01523</name>
</gene>
<protein>
    <submittedName>
        <fullName evidence="1">DNA topoisomerase IV</fullName>
    </submittedName>
</protein>